<name>A0A367ZMI4_9BACT</name>
<gene>
    <name evidence="2" type="ORF">OZSIB_0215</name>
</gene>
<feature type="compositionally biased region" description="Low complexity" evidence="1">
    <location>
        <begin position="217"/>
        <end position="239"/>
    </location>
</feature>
<evidence type="ECO:0000313" key="3">
    <source>
        <dbReference type="Proteomes" id="UP000252355"/>
    </source>
</evidence>
<protein>
    <recommendedName>
        <fullName evidence="4">Tetratricopeptide repeat protein</fullName>
    </recommendedName>
</protein>
<dbReference type="EMBL" id="QOQW01000014">
    <property type="protein sequence ID" value="RCK79344.1"/>
    <property type="molecule type" value="Genomic_DNA"/>
</dbReference>
<dbReference type="InterPro" id="IPR011990">
    <property type="entry name" value="TPR-like_helical_dom_sf"/>
</dbReference>
<accession>A0A367ZMI4</accession>
<reference evidence="2 3" key="1">
    <citation type="submission" date="2018-05" db="EMBL/GenBank/DDBJ databases">
        <title>A metagenomic window into the 2 km-deep terrestrial subsurface aquifer revealed taxonomically and functionally diverse microbial community comprising novel uncultured bacterial lineages.</title>
        <authorList>
            <person name="Kadnikov V.V."/>
            <person name="Mardanov A.V."/>
            <person name="Beletsky A.V."/>
            <person name="Banks D."/>
            <person name="Pimenov N.V."/>
            <person name="Frank Y.A."/>
            <person name="Karnachuk O.V."/>
            <person name="Ravin N.V."/>
        </authorList>
    </citation>
    <scope>NUCLEOTIDE SEQUENCE [LARGE SCALE GENOMIC DNA]</scope>
    <source>
        <strain evidence="2">BY5</strain>
    </source>
</reference>
<evidence type="ECO:0000256" key="1">
    <source>
        <dbReference type="SAM" id="MobiDB-lite"/>
    </source>
</evidence>
<sequence length="499" mass="52508">MTAPAKQAKTAAPPPQRDATTAPATPQANAGGVAQAASLVREGSPDAKAATAAPVPNPGRPISPAAMKSILDRQAEGNFDAAIAEARALLAGQPANSRHATTVRFFLADLLQRVGRQREARAVFEEILATGETGDRPAALFGQALTSLHLDDTVQAARACAELAAMAPDSPLIEFARFMRTSAPDSPEGRLGAYFDRLAQAAPSAPPAPAQTRSEPARPAAMPRPEHLTLSTGSTTTPLPGEPIPRVAASGKPTAPTAATASQASGRRKHKAQLTLGGWTSDLDGRLISRGMDLDLADGIDTKEQSRFMADLSADVGHDIRLGVTYHSFDHRGRPTGTFTYDGFSYSPLSAFRLLTRFSEWTATRSMASGVDADWGVTLGVLSSQVEMTLTQRLTTGERIGTLHQRLTLPFLGVAGELPLGDNTRLQGFARYVSTSGGRVGGTFHDLALALRVGLTKDADAHGLSAALGYRTFALDGDADHDLVDTRFAGPTFSLLGRF</sequence>
<feature type="compositionally biased region" description="Low complexity" evidence="1">
    <location>
        <begin position="248"/>
        <end position="265"/>
    </location>
</feature>
<organism evidence="2 3">
    <name type="scientific">Candidatus Ozemobacter sibiricus</name>
    <dbReference type="NCBI Taxonomy" id="2268124"/>
    <lineage>
        <taxon>Bacteria</taxon>
        <taxon>Candidatus Ozemobacteria</taxon>
        <taxon>Candidatus Ozemobacterales</taxon>
        <taxon>Candidatus Ozemobacteraceae</taxon>
        <taxon>Candidatus Ozemobacter</taxon>
    </lineage>
</organism>
<dbReference type="AlphaFoldDB" id="A0A367ZMI4"/>
<evidence type="ECO:0000313" key="2">
    <source>
        <dbReference type="EMBL" id="RCK79344.1"/>
    </source>
</evidence>
<evidence type="ECO:0008006" key="4">
    <source>
        <dbReference type="Google" id="ProtNLM"/>
    </source>
</evidence>
<dbReference type="SUPFAM" id="SSF48452">
    <property type="entry name" value="TPR-like"/>
    <property type="match status" value="1"/>
</dbReference>
<dbReference type="Gene3D" id="1.25.40.10">
    <property type="entry name" value="Tetratricopeptide repeat domain"/>
    <property type="match status" value="1"/>
</dbReference>
<feature type="compositionally biased region" description="Low complexity" evidence="1">
    <location>
        <begin position="1"/>
        <end position="30"/>
    </location>
</feature>
<proteinExistence type="predicted"/>
<feature type="region of interest" description="Disordered" evidence="1">
    <location>
        <begin position="1"/>
        <end position="64"/>
    </location>
</feature>
<dbReference type="Proteomes" id="UP000252355">
    <property type="component" value="Unassembled WGS sequence"/>
</dbReference>
<comment type="caution">
    <text evidence="2">The sequence shown here is derived from an EMBL/GenBank/DDBJ whole genome shotgun (WGS) entry which is preliminary data.</text>
</comment>
<feature type="region of interest" description="Disordered" evidence="1">
    <location>
        <begin position="201"/>
        <end position="272"/>
    </location>
</feature>